<sequence length="136" mass="15376">MKSYRIIFYSLLVLGLSSCNLGDDGPNFHFTALQITSAELPESFDLNGTYEIKVTYVRPDGCTFFEGFDFVKEDVTVRNVVAVGSVRTDQACTAAVEEEEATFVFVVLFDEPYTFRFWQGTEDGTDEYFEVEVPVN</sequence>
<accession>A0A3B0CAF0</accession>
<evidence type="ECO:0008006" key="4">
    <source>
        <dbReference type="Google" id="ProtNLM"/>
    </source>
</evidence>
<name>A0A3B0CAF0_9FLAO</name>
<feature type="signal peptide" evidence="1">
    <location>
        <begin position="1"/>
        <end position="22"/>
    </location>
</feature>
<evidence type="ECO:0000313" key="3">
    <source>
        <dbReference type="Proteomes" id="UP000276603"/>
    </source>
</evidence>
<dbReference type="AlphaFoldDB" id="A0A3B0CAF0"/>
<keyword evidence="3" id="KW-1185">Reference proteome</keyword>
<proteinExistence type="predicted"/>
<dbReference type="EMBL" id="RBCJ01000001">
    <property type="protein sequence ID" value="RKN82713.1"/>
    <property type="molecule type" value="Genomic_DNA"/>
</dbReference>
<protein>
    <recommendedName>
        <fullName evidence="4">Lipoprotein</fullName>
    </recommendedName>
</protein>
<dbReference type="OrthoDB" id="893802at2"/>
<dbReference type="PROSITE" id="PS51257">
    <property type="entry name" value="PROKAR_LIPOPROTEIN"/>
    <property type="match status" value="1"/>
</dbReference>
<gene>
    <name evidence="2" type="ORF">D7Z94_02415</name>
</gene>
<keyword evidence="1" id="KW-0732">Signal</keyword>
<feature type="chain" id="PRO_5017450851" description="Lipoprotein" evidence="1">
    <location>
        <begin position="23"/>
        <end position="136"/>
    </location>
</feature>
<dbReference type="RefSeq" id="WP_120709904.1">
    <property type="nucleotide sequence ID" value="NZ_RBCJ01000001.1"/>
</dbReference>
<evidence type="ECO:0000313" key="2">
    <source>
        <dbReference type="EMBL" id="RKN82713.1"/>
    </source>
</evidence>
<reference evidence="2 3" key="1">
    <citation type="submission" date="2018-10" db="EMBL/GenBank/DDBJ databases">
        <title>Ulvibacterium marinum gen. nov., sp. nov., a novel marine bacterium of the family Flavobacteriaceae, isolated from a culture of the green alga Ulva prolifera.</title>
        <authorList>
            <person name="Zhang Z."/>
        </authorList>
    </citation>
    <scope>NUCLEOTIDE SEQUENCE [LARGE SCALE GENOMIC DNA]</scope>
    <source>
        <strain evidence="2 3">CCMM003</strain>
    </source>
</reference>
<organism evidence="2 3">
    <name type="scientific">Ulvibacterium marinum</name>
    <dbReference type="NCBI Taxonomy" id="2419782"/>
    <lineage>
        <taxon>Bacteria</taxon>
        <taxon>Pseudomonadati</taxon>
        <taxon>Bacteroidota</taxon>
        <taxon>Flavobacteriia</taxon>
        <taxon>Flavobacteriales</taxon>
        <taxon>Flavobacteriaceae</taxon>
        <taxon>Ulvibacterium</taxon>
    </lineage>
</organism>
<dbReference type="Proteomes" id="UP000276603">
    <property type="component" value="Unassembled WGS sequence"/>
</dbReference>
<evidence type="ECO:0000256" key="1">
    <source>
        <dbReference type="SAM" id="SignalP"/>
    </source>
</evidence>
<comment type="caution">
    <text evidence="2">The sequence shown here is derived from an EMBL/GenBank/DDBJ whole genome shotgun (WGS) entry which is preliminary data.</text>
</comment>